<dbReference type="InterPro" id="IPR050523">
    <property type="entry name" value="AKR_Detox_Biosynth"/>
</dbReference>
<proteinExistence type="inferred from homology"/>
<evidence type="ECO:0000256" key="1">
    <source>
        <dbReference type="ARBA" id="ARBA00007905"/>
    </source>
</evidence>
<reference evidence="7 8" key="1">
    <citation type="journal article" date="2019" name="Mol. Biol. Evol.">
        <title>Blast fungal genomes show frequent chromosomal changes, gene gains and losses, and effector gene turnover.</title>
        <authorList>
            <person name="Gomez Luciano L.B."/>
            <person name="Jason Tsai I."/>
            <person name="Chuma I."/>
            <person name="Tosa Y."/>
            <person name="Chen Y.H."/>
            <person name="Li J.Y."/>
            <person name="Li M.Y."/>
            <person name="Jade Lu M.Y."/>
            <person name="Nakayashiki H."/>
            <person name="Li W.H."/>
        </authorList>
    </citation>
    <scope>NUCLEOTIDE SEQUENCE [LARGE SCALE GENOMIC DNA]</scope>
    <source>
        <strain evidence="7">MZ5-1-6</strain>
    </source>
</reference>
<feature type="compositionally biased region" description="Basic residues" evidence="4">
    <location>
        <begin position="91"/>
        <end position="100"/>
    </location>
</feature>
<dbReference type="CDD" id="cd19079">
    <property type="entry name" value="AKR_EcYajO-like"/>
    <property type="match status" value="1"/>
</dbReference>
<comment type="similarity">
    <text evidence="1">Belongs to the aldo/keto reductase family.</text>
</comment>
<dbReference type="Pfam" id="PF06221">
    <property type="entry name" value="zf-C2HC5"/>
    <property type="match status" value="1"/>
</dbReference>
<dbReference type="InterPro" id="IPR009349">
    <property type="entry name" value="TRIP4/RQT4_C2HC5_Znf"/>
</dbReference>
<keyword evidence="3" id="KW-0560">Oxidoreductase</keyword>
<feature type="compositionally biased region" description="Pro residues" evidence="4">
    <location>
        <begin position="157"/>
        <end position="166"/>
    </location>
</feature>
<sequence>MSLIQLSRLIDLPDSDLQQVLDYAQTLSKPEAADHFKNLLGDSPQAIEFISSFNSRRKDPKAPAASSSSTASQSQSYASASGIDAVPKPQRSAKQKKQRALHTPAPRQVVNLGPTPGTTYSKKNVEDDYISTRSSSGAASPAPRPGPARQPPLKSATPPPPKPPPSAAGSLISDLLPVPKQQKSKSTPGSRSSTPGPASKAGNVTKISIAGGTPMHGASTAVADLDAAIRALEISTNPTKAGNSTTADIEARRCNCVATRHPLQGAAPNCLGCGKVICLKEGLGPCTFCGTPLLSSGEVQAMIRELRDELGKEKQAANRAANKKAEVSTTPRPFSKPREAFGPRPGEDPSVAISAAEAKAREHRDKLLNFQAQNARRTTVRDEASDFDVSMTASMWASPEDRARELKRQQKLMREMEWNARPDYEKRKQVLSIDVVGGKIVKKMVAAERPPSPEPAEEVSMAQTLSALAETDGNRVSGGGAFSKNPLLYGLIKPVYDLKGKGAELEGRKERKAHWRRVQDDLDNNENVILDGGIHGGSKIAASTNDEPNCQILFVNLGFGLPVFGLRRPATAYSVGLYYAPLEKADSEFLCPILGCMSFGDKRNLSWAIGEEEALPFLKAAYDRGLNTWDTANTYSNGVSEEIVGKAIKKYNIPRQKLVILTKCLYPVGQEQDVTPYYMIPQIEVSKDYQNQWGLSRTAIFNQVEDSLRRLDTDYIDLLQIHRFDPKTPIEETMKALHDLVQMGKVRYIGASSMWAPQFAQMQFCAERNGWTKFISMQNQYNLLYREEEREMNRFCNETGVGLIPWAPLCRGHLARPPSEFGSTDRSKDEKEQPSVMPGTSETDASIINRVVETAEKRGWKMSQVALAWINAKVTSPIIGFSSVERMVEAIESRGKVLTEEETKYLEELYQARSVVGHD</sequence>
<dbReference type="GO" id="GO:0180022">
    <property type="term" value="C:RQC-trigger complex"/>
    <property type="evidence" value="ECO:0007669"/>
    <property type="project" value="InterPro"/>
</dbReference>
<dbReference type="InterPro" id="IPR036812">
    <property type="entry name" value="NAD(P)_OxRdtase_dom_sf"/>
</dbReference>
<feature type="region of interest" description="Disordered" evidence="4">
    <location>
        <begin position="310"/>
        <end position="350"/>
    </location>
</feature>
<dbReference type="Gene3D" id="3.20.20.100">
    <property type="entry name" value="NADP-dependent oxidoreductase domain"/>
    <property type="match status" value="1"/>
</dbReference>
<dbReference type="GO" id="GO:0016491">
    <property type="term" value="F:oxidoreductase activity"/>
    <property type="evidence" value="ECO:0007669"/>
    <property type="project" value="UniProtKB-KW"/>
</dbReference>
<feature type="domain" description="TRIP4/RQT4 C2HC5-type zinc finger" evidence="6">
    <location>
        <begin position="252"/>
        <end position="303"/>
    </location>
</feature>
<dbReference type="Pfam" id="PF00248">
    <property type="entry name" value="Aldo_ket_red"/>
    <property type="match status" value="1"/>
</dbReference>
<dbReference type="InterPro" id="IPR023210">
    <property type="entry name" value="NADP_OxRdtase_dom"/>
</dbReference>
<name>A0A4P7NS60_PYROR</name>
<evidence type="ECO:0008006" key="9">
    <source>
        <dbReference type="Google" id="ProtNLM"/>
    </source>
</evidence>
<evidence type="ECO:0000259" key="5">
    <source>
        <dbReference type="Pfam" id="PF00248"/>
    </source>
</evidence>
<keyword evidence="2" id="KW-0521">NADP</keyword>
<feature type="domain" description="NADP-dependent oxidoreductase" evidence="5">
    <location>
        <begin position="593"/>
        <end position="910"/>
    </location>
</feature>
<dbReference type="PANTHER" id="PTHR43364:SF9">
    <property type="entry name" value="OXIDOREDUCTASE"/>
    <property type="match status" value="1"/>
</dbReference>
<dbReference type="EMBL" id="CP034209">
    <property type="protein sequence ID" value="QBZ65122.1"/>
    <property type="molecule type" value="Genomic_DNA"/>
</dbReference>
<evidence type="ECO:0000259" key="6">
    <source>
        <dbReference type="Pfam" id="PF06221"/>
    </source>
</evidence>
<evidence type="ECO:0000256" key="2">
    <source>
        <dbReference type="ARBA" id="ARBA00022857"/>
    </source>
</evidence>
<dbReference type="FunFam" id="3.20.20.100:FF:000004">
    <property type="entry name" value="Oxidoreductase, aldo/keto reductase"/>
    <property type="match status" value="1"/>
</dbReference>
<dbReference type="Proteomes" id="UP000294847">
    <property type="component" value="Chromosome 6"/>
</dbReference>
<feature type="compositionally biased region" description="Low complexity" evidence="4">
    <location>
        <begin position="62"/>
        <end position="81"/>
    </location>
</feature>
<evidence type="ECO:0000256" key="4">
    <source>
        <dbReference type="SAM" id="MobiDB-lite"/>
    </source>
</evidence>
<protein>
    <recommendedName>
        <fullName evidence="9">C2HC5 finger protein</fullName>
    </recommendedName>
</protein>
<dbReference type="GO" id="GO:0008270">
    <property type="term" value="F:zinc ion binding"/>
    <property type="evidence" value="ECO:0007669"/>
    <property type="project" value="InterPro"/>
</dbReference>
<dbReference type="PANTHER" id="PTHR43364">
    <property type="entry name" value="NADH-SPECIFIC METHYLGLYOXAL REDUCTASE-RELATED"/>
    <property type="match status" value="1"/>
</dbReference>
<feature type="compositionally biased region" description="Basic and acidic residues" evidence="4">
    <location>
        <begin position="336"/>
        <end position="347"/>
    </location>
</feature>
<dbReference type="GO" id="GO:0005829">
    <property type="term" value="C:cytosol"/>
    <property type="evidence" value="ECO:0007669"/>
    <property type="project" value="UniProtKB-ARBA"/>
</dbReference>
<feature type="region of interest" description="Disordered" evidence="4">
    <location>
        <begin position="817"/>
        <end position="844"/>
    </location>
</feature>
<accession>A0A4P7NS60</accession>
<feature type="compositionally biased region" description="Basic and acidic residues" evidence="4">
    <location>
        <begin position="823"/>
        <end position="833"/>
    </location>
</feature>
<dbReference type="SUPFAM" id="SSF51430">
    <property type="entry name" value="NAD(P)-linked oxidoreductase"/>
    <property type="match status" value="1"/>
</dbReference>
<evidence type="ECO:0000256" key="3">
    <source>
        <dbReference type="ARBA" id="ARBA00023002"/>
    </source>
</evidence>
<gene>
    <name evidence="7" type="ORF">PoMZ_06827</name>
</gene>
<dbReference type="GO" id="GO:0005634">
    <property type="term" value="C:nucleus"/>
    <property type="evidence" value="ECO:0007669"/>
    <property type="project" value="InterPro"/>
</dbReference>
<organism evidence="7 8">
    <name type="scientific">Pyricularia oryzae</name>
    <name type="common">Rice blast fungus</name>
    <name type="synonym">Magnaporthe oryzae</name>
    <dbReference type="NCBI Taxonomy" id="318829"/>
    <lineage>
        <taxon>Eukaryota</taxon>
        <taxon>Fungi</taxon>
        <taxon>Dikarya</taxon>
        <taxon>Ascomycota</taxon>
        <taxon>Pezizomycotina</taxon>
        <taxon>Sordariomycetes</taxon>
        <taxon>Sordariomycetidae</taxon>
        <taxon>Magnaporthales</taxon>
        <taxon>Pyriculariaceae</taxon>
        <taxon>Pyricularia</taxon>
    </lineage>
</organism>
<dbReference type="AlphaFoldDB" id="A0A4P7NS60"/>
<evidence type="ECO:0000313" key="7">
    <source>
        <dbReference type="EMBL" id="QBZ65122.1"/>
    </source>
</evidence>
<feature type="compositionally biased region" description="Low complexity" evidence="4">
    <location>
        <begin position="184"/>
        <end position="199"/>
    </location>
</feature>
<evidence type="ECO:0000313" key="8">
    <source>
        <dbReference type="Proteomes" id="UP000294847"/>
    </source>
</evidence>
<feature type="region of interest" description="Disordered" evidence="4">
    <location>
        <begin position="55"/>
        <end position="212"/>
    </location>
</feature>
<dbReference type="GO" id="GO:0072344">
    <property type="term" value="P:rescue of stalled ribosome"/>
    <property type="evidence" value="ECO:0007669"/>
    <property type="project" value="InterPro"/>
</dbReference>